<protein>
    <submittedName>
        <fullName evidence="3">Uncharacterized protein</fullName>
    </submittedName>
</protein>
<sequence>MTNGLVLSLITGGLIPWYWLVRIFFLPKPGASYGGPNVPESHVTKRNETDVIGKGNSQEECTKDDTETRTVKYDKRRFDLPIRVCPLPCHLICCKKRKGEKQV</sequence>
<evidence type="ECO:0000256" key="2">
    <source>
        <dbReference type="SAM" id="Phobius"/>
    </source>
</evidence>
<dbReference type="EMBL" id="CM002926">
    <property type="protein sequence ID" value="KGN50073.1"/>
    <property type="molecule type" value="Genomic_DNA"/>
</dbReference>
<keyword evidence="4" id="KW-1185">Reference proteome</keyword>
<dbReference type="Gramene" id="KGN50073">
    <property type="protein sequence ID" value="KGN50073"/>
    <property type="gene ID" value="Csa_5G152880"/>
</dbReference>
<keyword evidence="2" id="KW-1133">Transmembrane helix</keyword>
<keyword evidence="2" id="KW-0812">Transmembrane</keyword>
<evidence type="ECO:0000313" key="4">
    <source>
        <dbReference type="Proteomes" id="UP000029981"/>
    </source>
</evidence>
<proteinExistence type="predicted"/>
<accession>A0A0A0KKH7</accession>
<reference evidence="3 4" key="2">
    <citation type="journal article" date="2009" name="PLoS ONE">
        <title>An integrated genetic and cytogenetic map of the cucumber genome.</title>
        <authorList>
            <person name="Ren Y."/>
            <person name="Zhang Z."/>
            <person name="Liu J."/>
            <person name="Staub J.E."/>
            <person name="Han Y."/>
            <person name="Cheng Z."/>
            <person name="Li X."/>
            <person name="Lu J."/>
            <person name="Miao H."/>
            <person name="Kang H."/>
            <person name="Xie B."/>
            <person name="Gu X."/>
            <person name="Wang X."/>
            <person name="Du Y."/>
            <person name="Jin W."/>
            <person name="Huang S."/>
        </authorList>
    </citation>
    <scope>NUCLEOTIDE SEQUENCE [LARGE SCALE GENOMIC DNA]</scope>
    <source>
        <strain evidence="4">cv. 9930</strain>
    </source>
</reference>
<organism evidence="3 4">
    <name type="scientific">Cucumis sativus</name>
    <name type="common">Cucumber</name>
    <dbReference type="NCBI Taxonomy" id="3659"/>
    <lineage>
        <taxon>Eukaryota</taxon>
        <taxon>Viridiplantae</taxon>
        <taxon>Streptophyta</taxon>
        <taxon>Embryophyta</taxon>
        <taxon>Tracheophyta</taxon>
        <taxon>Spermatophyta</taxon>
        <taxon>Magnoliopsida</taxon>
        <taxon>eudicotyledons</taxon>
        <taxon>Gunneridae</taxon>
        <taxon>Pentapetalae</taxon>
        <taxon>rosids</taxon>
        <taxon>fabids</taxon>
        <taxon>Cucurbitales</taxon>
        <taxon>Cucurbitaceae</taxon>
        <taxon>Benincaseae</taxon>
        <taxon>Cucumis</taxon>
    </lineage>
</organism>
<dbReference type="AlphaFoldDB" id="A0A0A0KKH7"/>
<name>A0A0A0KKH7_CUCSA</name>
<gene>
    <name evidence="3" type="ORF">Csa_5G152880</name>
</gene>
<evidence type="ECO:0000313" key="3">
    <source>
        <dbReference type="EMBL" id="KGN50073.1"/>
    </source>
</evidence>
<reference evidence="3 4" key="1">
    <citation type="journal article" date="2009" name="Nat. Genet.">
        <title>The genome of the cucumber, Cucumis sativus L.</title>
        <authorList>
            <person name="Huang S."/>
            <person name="Li R."/>
            <person name="Zhang Z."/>
            <person name="Li L."/>
            <person name="Gu X."/>
            <person name="Fan W."/>
            <person name="Lucas W.J."/>
            <person name="Wang X."/>
            <person name="Xie B."/>
            <person name="Ni P."/>
            <person name="Ren Y."/>
            <person name="Zhu H."/>
            <person name="Li J."/>
            <person name="Lin K."/>
            <person name="Jin W."/>
            <person name="Fei Z."/>
            <person name="Li G."/>
            <person name="Staub J."/>
            <person name="Kilian A."/>
            <person name="van der Vossen E.A."/>
            <person name="Wu Y."/>
            <person name="Guo J."/>
            <person name="He J."/>
            <person name="Jia Z."/>
            <person name="Ren Y."/>
            <person name="Tian G."/>
            <person name="Lu Y."/>
            <person name="Ruan J."/>
            <person name="Qian W."/>
            <person name="Wang M."/>
            <person name="Huang Q."/>
            <person name="Li B."/>
            <person name="Xuan Z."/>
            <person name="Cao J."/>
            <person name="Asan"/>
            <person name="Wu Z."/>
            <person name="Zhang J."/>
            <person name="Cai Q."/>
            <person name="Bai Y."/>
            <person name="Zhao B."/>
            <person name="Han Y."/>
            <person name="Li Y."/>
            <person name="Li X."/>
            <person name="Wang S."/>
            <person name="Shi Q."/>
            <person name="Liu S."/>
            <person name="Cho W.K."/>
            <person name="Kim J.Y."/>
            <person name="Xu Y."/>
            <person name="Heller-Uszynska K."/>
            <person name="Miao H."/>
            <person name="Cheng Z."/>
            <person name="Zhang S."/>
            <person name="Wu J."/>
            <person name="Yang Y."/>
            <person name="Kang H."/>
            <person name="Li M."/>
            <person name="Liang H."/>
            <person name="Ren X."/>
            <person name="Shi Z."/>
            <person name="Wen M."/>
            <person name="Jian M."/>
            <person name="Yang H."/>
            <person name="Zhang G."/>
            <person name="Yang Z."/>
            <person name="Chen R."/>
            <person name="Liu S."/>
            <person name="Li J."/>
            <person name="Ma L."/>
            <person name="Liu H."/>
            <person name="Zhou Y."/>
            <person name="Zhao J."/>
            <person name="Fang X."/>
            <person name="Li G."/>
            <person name="Fang L."/>
            <person name="Li Y."/>
            <person name="Liu D."/>
            <person name="Zheng H."/>
            <person name="Zhang Y."/>
            <person name="Qin N."/>
            <person name="Li Z."/>
            <person name="Yang G."/>
            <person name="Yang S."/>
            <person name="Bolund L."/>
            <person name="Kristiansen K."/>
            <person name="Zheng H."/>
            <person name="Li S."/>
            <person name="Zhang X."/>
            <person name="Yang H."/>
            <person name="Wang J."/>
            <person name="Sun R."/>
            <person name="Zhang B."/>
            <person name="Jiang S."/>
            <person name="Wang J."/>
            <person name="Du Y."/>
            <person name="Li S."/>
        </authorList>
    </citation>
    <scope>NUCLEOTIDE SEQUENCE [LARGE SCALE GENOMIC DNA]</scope>
    <source>
        <strain evidence="4">cv. 9930</strain>
    </source>
</reference>
<reference evidence="3 4" key="3">
    <citation type="journal article" date="2010" name="BMC Genomics">
        <title>Transcriptome sequencing and comparative analysis of cucumber flowers with different sex types.</title>
        <authorList>
            <person name="Guo S."/>
            <person name="Zheng Y."/>
            <person name="Joung J.G."/>
            <person name="Liu S."/>
            <person name="Zhang Z."/>
            <person name="Crasta O.R."/>
            <person name="Sobral B.W."/>
            <person name="Xu Y."/>
            <person name="Huang S."/>
            <person name="Fei Z."/>
        </authorList>
    </citation>
    <scope>NUCLEOTIDE SEQUENCE [LARGE SCALE GENOMIC DNA]</scope>
    <source>
        <strain evidence="4">cv. 9930</strain>
    </source>
</reference>
<dbReference type="Proteomes" id="UP000029981">
    <property type="component" value="Chromosome 5"/>
</dbReference>
<evidence type="ECO:0000256" key="1">
    <source>
        <dbReference type="SAM" id="MobiDB-lite"/>
    </source>
</evidence>
<feature type="region of interest" description="Disordered" evidence="1">
    <location>
        <begin position="36"/>
        <end position="66"/>
    </location>
</feature>
<feature type="compositionally biased region" description="Basic and acidic residues" evidence="1">
    <location>
        <begin position="42"/>
        <end position="51"/>
    </location>
</feature>
<keyword evidence="2" id="KW-0472">Membrane</keyword>
<feature type="transmembrane region" description="Helical" evidence="2">
    <location>
        <begin position="6"/>
        <end position="25"/>
    </location>
</feature>
<reference evidence="3 4" key="4">
    <citation type="journal article" date="2011" name="BMC Genomics">
        <title>RNA-Seq improves annotation of protein-coding genes in the cucumber genome.</title>
        <authorList>
            <person name="Li Z."/>
            <person name="Zhang Z."/>
            <person name="Yan P."/>
            <person name="Huang S."/>
            <person name="Fei Z."/>
            <person name="Lin K."/>
        </authorList>
    </citation>
    <scope>NUCLEOTIDE SEQUENCE [LARGE SCALE GENOMIC DNA]</scope>
    <source>
        <strain evidence="4">cv. 9930</strain>
    </source>
</reference>